<proteinExistence type="predicted"/>
<sequence>MRPLVLVALTLSLTACDSSEPAGCRSGPETELGVDDRITSPSQIHYRITSPSPGDTLRIGEPFRFRADVEAVGNVSGVGVALVDERLGLFPGTTLFEQPLDGEAGTFVIDTEVLLDSVRAGADLSEVYVVGTGNVPTYTACGGGGYGNAGSNAVRVTVLG</sequence>
<reference evidence="1 2" key="1">
    <citation type="submission" date="2023-09" db="EMBL/GenBank/DDBJ databases">
        <authorList>
            <person name="Rey-Velasco X."/>
        </authorList>
    </citation>
    <scope>NUCLEOTIDE SEQUENCE [LARGE SCALE GENOMIC DNA]</scope>
    <source>
        <strain evidence="1 2">F394</strain>
    </source>
</reference>
<comment type="caution">
    <text evidence="1">The sequence shown here is derived from an EMBL/GenBank/DDBJ whole genome shotgun (WGS) entry which is preliminary data.</text>
</comment>
<evidence type="ECO:0000313" key="2">
    <source>
        <dbReference type="Proteomes" id="UP001267426"/>
    </source>
</evidence>
<gene>
    <name evidence="1" type="ORF">RM540_02325</name>
</gene>
<protein>
    <recommendedName>
        <fullName evidence="3">Lipoprotein</fullName>
    </recommendedName>
</protein>
<dbReference type="EMBL" id="JAVRHT010000003">
    <property type="protein sequence ID" value="MDT0630572.1"/>
    <property type="molecule type" value="Genomic_DNA"/>
</dbReference>
<evidence type="ECO:0008006" key="3">
    <source>
        <dbReference type="Google" id="ProtNLM"/>
    </source>
</evidence>
<dbReference type="RefSeq" id="WP_311661771.1">
    <property type="nucleotide sequence ID" value="NZ_JAVRHT010000003.1"/>
</dbReference>
<organism evidence="1 2">
    <name type="scientific">Rubrivirga litoralis</name>
    <dbReference type="NCBI Taxonomy" id="3075598"/>
    <lineage>
        <taxon>Bacteria</taxon>
        <taxon>Pseudomonadati</taxon>
        <taxon>Rhodothermota</taxon>
        <taxon>Rhodothermia</taxon>
        <taxon>Rhodothermales</taxon>
        <taxon>Rubricoccaceae</taxon>
        <taxon>Rubrivirga</taxon>
    </lineage>
</organism>
<dbReference type="PROSITE" id="PS51257">
    <property type="entry name" value="PROKAR_LIPOPROTEIN"/>
    <property type="match status" value="1"/>
</dbReference>
<name>A0ABU3BMP1_9BACT</name>
<evidence type="ECO:0000313" key="1">
    <source>
        <dbReference type="EMBL" id="MDT0630572.1"/>
    </source>
</evidence>
<keyword evidence="2" id="KW-1185">Reference proteome</keyword>
<accession>A0ABU3BMP1</accession>
<dbReference type="Proteomes" id="UP001267426">
    <property type="component" value="Unassembled WGS sequence"/>
</dbReference>